<gene>
    <name evidence="2" type="ORF">C9E81_19885</name>
</gene>
<protein>
    <submittedName>
        <fullName evidence="2">ROK family protein</fullName>
    </submittedName>
</protein>
<dbReference type="AlphaFoldDB" id="A0A3M0M347"/>
<organism evidence="2 3">
    <name type="scientific">Paracoccus alkanivorans</name>
    <dbReference type="NCBI Taxonomy" id="2116655"/>
    <lineage>
        <taxon>Bacteria</taxon>
        <taxon>Pseudomonadati</taxon>
        <taxon>Pseudomonadota</taxon>
        <taxon>Alphaproteobacteria</taxon>
        <taxon>Rhodobacterales</taxon>
        <taxon>Paracoccaceae</taxon>
        <taxon>Paracoccus</taxon>
    </lineage>
</organism>
<dbReference type="OrthoDB" id="9810372at2"/>
<accession>A0A3M0M347</accession>
<dbReference type="PANTHER" id="PTHR18964">
    <property type="entry name" value="ROK (REPRESSOR, ORF, KINASE) FAMILY"/>
    <property type="match status" value="1"/>
</dbReference>
<dbReference type="InterPro" id="IPR000600">
    <property type="entry name" value="ROK"/>
</dbReference>
<evidence type="ECO:0000313" key="2">
    <source>
        <dbReference type="EMBL" id="RMC31563.1"/>
    </source>
</evidence>
<evidence type="ECO:0000313" key="3">
    <source>
        <dbReference type="Proteomes" id="UP000273516"/>
    </source>
</evidence>
<comment type="similarity">
    <text evidence="1">Belongs to the ROK (NagC/XylR) family.</text>
</comment>
<proteinExistence type="inferred from homology"/>
<dbReference type="Proteomes" id="UP000273516">
    <property type="component" value="Unassembled WGS sequence"/>
</dbReference>
<dbReference type="PANTHER" id="PTHR18964:SF149">
    <property type="entry name" value="BIFUNCTIONAL UDP-N-ACETYLGLUCOSAMINE 2-EPIMERASE_N-ACETYLMANNOSAMINE KINASE"/>
    <property type="match status" value="1"/>
</dbReference>
<dbReference type="EMBL" id="QOKZ01000011">
    <property type="protein sequence ID" value="RMC31563.1"/>
    <property type="molecule type" value="Genomic_DNA"/>
</dbReference>
<reference evidence="2 3" key="1">
    <citation type="submission" date="2018-07" db="EMBL/GenBank/DDBJ databases">
        <authorList>
            <person name="Zhang Y."/>
            <person name="Wang L."/>
            <person name="Ma S."/>
        </authorList>
    </citation>
    <scope>NUCLEOTIDE SEQUENCE [LARGE SCALE GENOMIC DNA]</scope>
    <source>
        <strain evidence="2 3">4-2</strain>
    </source>
</reference>
<name>A0A3M0M347_9RHOB</name>
<dbReference type="Gene3D" id="3.30.420.40">
    <property type="match status" value="2"/>
</dbReference>
<keyword evidence="3" id="KW-1185">Reference proteome</keyword>
<comment type="caution">
    <text evidence="2">The sequence shown here is derived from an EMBL/GenBank/DDBJ whole genome shotgun (WGS) entry which is preliminary data.</text>
</comment>
<dbReference type="RefSeq" id="WP_122114108.1">
    <property type="nucleotide sequence ID" value="NZ_QOKZ01000011.1"/>
</dbReference>
<evidence type="ECO:0000256" key="1">
    <source>
        <dbReference type="ARBA" id="ARBA00006479"/>
    </source>
</evidence>
<dbReference type="InterPro" id="IPR043129">
    <property type="entry name" value="ATPase_NBD"/>
</dbReference>
<dbReference type="Pfam" id="PF00480">
    <property type="entry name" value="ROK"/>
    <property type="match status" value="1"/>
</dbReference>
<sequence length="306" mass="31913">MAAMNCGAIDLGGTKIEARLFDEAMATVETRRIPTPRDSFDNFIAALAGQIRWLEQQADDPTLPVAISIAGVIDPQTGIATASNIPVSGRGIAKALEAEIGRDLPLINDCMAFAYSEAHGGAGDGAESVMGIILGTGVGGGLVERGRLPHRHAGLAVEIGHIGMPARALARHDLPIWQCGCGRVACLENYVSGTGLRRLAEWAGLANPDPEHVAASVADDPGAARVMDIWADLAGEMVYTAQLLLDPEVIVLGGGLSNIPDVPQRLTDALSRLRLGNSRLPAIRRAVHGDSAGARGAALMAKAYRA</sequence>
<dbReference type="SUPFAM" id="SSF53067">
    <property type="entry name" value="Actin-like ATPase domain"/>
    <property type="match status" value="1"/>
</dbReference>